<reference evidence="1" key="1">
    <citation type="journal article" date="2023" name="Nat. Commun.">
        <title>Diploid and tetraploid genomes of Acorus and the evolution of monocots.</title>
        <authorList>
            <person name="Ma L."/>
            <person name="Liu K.W."/>
            <person name="Li Z."/>
            <person name="Hsiao Y.Y."/>
            <person name="Qi Y."/>
            <person name="Fu T."/>
            <person name="Tang G.D."/>
            <person name="Zhang D."/>
            <person name="Sun W.H."/>
            <person name="Liu D.K."/>
            <person name="Li Y."/>
            <person name="Chen G.Z."/>
            <person name="Liu X.D."/>
            <person name="Liao X.Y."/>
            <person name="Jiang Y.T."/>
            <person name="Yu X."/>
            <person name="Hao Y."/>
            <person name="Huang J."/>
            <person name="Zhao X.W."/>
            <person name="Ke S."/>
            <person name="Chen Y.Y."/>
            <person name="Wu W.L."/>
            <person name="Hsu J.L."/>
            <person name="Lin Y.F."/>
            <person name="Huang M.D."/>
            <person name="Li C.Y."/>
            <person name="Huang L."/>
            <person name="Wang Z.W."/>
            <person name="Zhao X."/>
            <person name="Zhong W.Y."/>
            <person name="Peng D.H."/>
            <person name="Ahmad S."/>
            <person name="Lan S."/>
            <person name="Zhang J.S."/>
            <person name="Tsai W.C."/>
            <person name="Van de Peer Y."/>
            <person name="Liu Z.J."/>
        </authorList>
    </citation>
    <scope>NUCLEOTIDE SEQUENCE</scope>
    <source>
        <strain evidence="1">SCP</strain>
    </source>
</reference>
<comment type="caution">
    <text evidence="1">The sequence shown here is derived from an EMBL/GenBank/DDBJ whole genome shotgun (WGS) entry which is preliminary data.</text>
</comment>
<proteinExistence type="predicted"/>
<dbReference type="EMBL" id="JAUJYN010000002">
    <property type="protein sequence ID" value="KAK1278734.1"/>
    <property type="molecule type" value="Genomic_DNA"/>
</dbReference>
<evidence type="ECO:0000313" key="2">
    <source>
        <dbReference type="Proteomes" id="UP001179952"/>
    </source>
</evidence>
<evidence type="ECO:0000313" key="1">
    <source>
        <dbReference type="EMBL" id="KAK1278734.1"/>
    </source>
</evidence>
<dbReference type="AlphaFoldDB" id="A0AAV9BSA4"/>
<sequence>MTTLGHEPQQHYCAPGLALHNILSTSHQGVHIVHEACLAQGERRWDLVGLGDLGVDGVLFQVARLVAYLVAPRVGDLVLAPGVLPFGVPGVLVSLDV</sequence>
<accession>A0AAV9BSA4</accession>
<gene>
    <name evidence="1" type="ORF">QJS04_geneDACA020400</name>
</gene>
<name>A0AAV9BSA4_ACOGR</name>
<organism evidence="1 2">
    <name type="scientific">Acorus gramineus</name>
    <name type="common">Dwarf sweet flag</name>
    <dbReference type="NCBI Taxonomy" id="55184"/>
    <lineage>
        <taxon>Eukaryota</taxon>
        <taxon>Viridiplantae</taxon>
        <taxon>Streptophyta</taxon>
        <taxon>Embryophyta</taxon>
        <taxon>Tracheophyta</taxon>
        <taxon>Spermatophyta</taxon>
        <taxon>Magnoliopsida</taxon>
        <taxon>Liliopsida</taxon>
        <taxon>Acoraceae</taxon>
        <taxon>Acorus</taxon>
    </lineage>
</organism>
<keyword evidence="2" id="KW-1185">Reference proteome</keyword>
<dbReference type="Proteomes" id="UP001179952">
    <property type="component" value="Unassembled WGS sequence"/>
</dbReference>
<protein>
    <submittedName>
        <fullName evidence="1">Uncharacterized protein</fullName>
    </submittedName>
</protein>
<reference evidence="1" key="2">
    <citation type="submission" date="2023-06" db="EMBL/GenBank/DDBJ databases">
        <authorList>
            <person name="Ma L."/>
            <person name="Liu K.-W."/>
            <person name="Li Z."/>
            <person name="Hsiao Y.-Y."/>
            <person name="Qi Y."/>
            <person name="Fu T."/>
            <person name="Tang G."/>
            <person name="Zhang D."/>
            <person name="Sun W.-H."/>
            <person name="Liu D.-K."/>
            <person name="Li Y."/>
            <person name="Chen G.-Z."/>
            <person name="Liu X.-D."/>
            <person name="Liao X.-Y."/>
            <person name="Jiang Y.-T."/>
            <person name="Yu X."/>
            <person name="Hao Y."/>
            <person name="Huang J."/>
            <person name="Zhao X.-W."/>
            <person name="Ke S."/>
            <person name="Chen Y.-Y."/>
            <person name="Wu W.-L."/>
            <person name="Hsu J.-L."/>
            <person name="Lin Y.-F."/>
            <person name="Huang M.-D."/>
            <person name="Li C.-Y."/>
            <person name="Huang L."/>
            <person name="Wang Z.-W."/>
            <person name="Zhao X."/>
            <person name="Zhong W.-Y."/>
            <person name="Peng D.-H."/>
            <person name="Ahmad S."/>
            <person name="Lan S."/>
            <person name="Zhang J.-S."/>
            <person name="Tsai W.-C."/>
            <person name="Van De Peer Y."/>
            <person name="Liu Z.-J."/>
        </authorList>
    </citation>
    <scope>NUCLEOTIDE SEQUENCE</scope>
    <source>
        <strain evidence="1">SCP</strain>
        <tissue evidence="1">Leaves</tissue>
    </source>
</reference>